<dbReference type="PANTHER" id="PTHR10746">
    <property type="entry name" value="50S RIBOSOMAL PROTEIN L4"/>
    <property type="match status" value="1"/>
</dbReference>
<dbReference type="GO" id="GO:1990904">
    <property type="term" value="C:ribonucleoprotein complex"/>
    <property type="evidence" value="ECO:0007669"/>
    <property type="project" value="UniProtKB-KW"/>
</dbReference>
<keyword evidence="3" id="KW-0687">Ribonucleoprotein</keyword>
<dbReference type="HAMAP" id="MF_01328_B">
    <property type="entry name" value="Ribosomal_uL4_B"/>
    <property type="match status" value="1"/>
</dbReference>
<evidence type="ECO:0008006" key="6">
    <source>
        <dbReference type="Google" id="ProtNLM"/>
    </source>
</evidence>
<dbReference type="NCBIfam" id="TIGR03953">
    <property type="entry name" value="rplD_bact"/>
    <property type="match status" value="1"/>
</dbReference>
<feature type="compositionally biased region" description="Basic residues" evidence="4">
    <location>
        <begin position="59"/>
        <end position="70"/>
    </location>
</feature>
<evidence type="ECO:0000256" key="3">
    <source>
        <dbReference type="ARBA" id="ARBA00023274"/>
    </source>
</evidence>
<proteinExistence type="inferred from homology"/>
<evidence type="ECO:0000256" key="4">
    <source>
        <dbReference type="SAM" id="MobiDB-lite"/>
    </source>
</evidence>
<dbReference type="GO" id="GO:0005840">
    <property type="term" value="C:ribosome"/>
    <property type="evidence" value="ECO:0007669"/>
    <property type="project" value="UniProtKB-KW"/>
</dbReference>
<dbReference type="InterPro" id="IPR013005">
    <property type="entry name" value="Ribosomal_uL4-like"/>
</dbReference>
<comment type="similarity">
    <text evidence="1">Belongs to the universal ribosomal protein uL4 family.</text>
</comment>
<dbReference type="SUPFAM" id="SSF52166">
    <property type="entry name" value="Ribosomal protein L4"/>
    <property type="match status" value="1"/>
</dbReference>
<dbReference type="AlphaFoldDB" id="A0A382XXB2"/>
<dbReference type="InterPro" id="IPR002136">
    <property type="entry name" value="Ribosomal_uL4"/>
</dbReference>
<dbReference type="Pfam" id="PF00573">
    <property type="entry name" value="Ribosomal_L4"/>
    <property type="match status" value="1"/>
</dbReference>
<organism evidence="5">
    <name type="scientific">marine metagenome</name>
    <dbReference type="NCBI Taxonomy" id="408172"/>
    <lineage>
        <taxon>unclassified sequences</taxon>
        <taxon>metagenomes</taxon>
        <taxon>ecological metagenomes</taxon>
    </lineage>
</organism>
<accession>A0A382XXB2</accession>
<feature type="region of interest" description="Disordered" evidence="4">
    <location>
        <begin position="43"/>
        <end position="73"/>
    </location>
</feature>
<dbReference type="PANTHER" id="PTHR10746:SF6">
    <property type="entry name" value="LARGE RIBOSOMAL SUBUNIT PROTEIN UL4M"/>
    <property type="match status" value="1"/>
</dbReference>
<gene>
    <name evidence="5" type="ORF">METZ01_LOCUS428606</name>
</gene>
<dbReference type="GO" id="GO:0006412">
    <property type="term" value="P:translation"/>
    <property type="evidence" value="ECO:0007669"/>
    <property type="project" value="InterPro"/>
</dbReference>
<dbReference type="Gene3D" id="3.40.1370.10">
    <property type="match status" value="1"/>
</dbReference>
<dbReference type="EMBL" id="UINC01171269">
    <property type="protein sequence ID" value="SVD75752.1"/>
    <property type="molecule type" value="Genomic_DNA"/>
</dbReference>
<dbReference type="InterPro" id="IPR023574">
    <property type="entry name" value="Ribosomal_uL4_dom_sf"/>
</dbReference>
<evidence type="ECO:0000313" key="5">
    <source>
        <dbReference type="EMBL" id="SVD75752.1"/>
    </source>
</evidence>
<sequence length="207" mass="23136">MEIQTIDQKGTKNSKIKLSDKVFSQPFNEDLVHQFLTTYISNNHKKTKGQKNRSLARGGGKKPWKQKGTGRARAGTIRSPIWRGGGVTFAHSYKIKAKKKINKKMYKSAMRSIWSKLIKEKKIIALSEIEIGEPPKSSKVKKILNNLDIKKAVFVLGSQNEALEKATKNLAGVDIQMVNSINPSVLINAEKVVITPQTVDTLEESYS</sequence>
<evidence type="ECO:0000256" key="1">
    <source>
        <dbReference type="ARBA" id="ARBA00010528"/>
    </source>
</evidence>
<reference evidence="5" key="1">
    <citation type="submission" date="2018-05" db="EMBL/GenBank/DDBJ databases">
        <authorList>
            <person name="Lanie J.A."/>
            <person name="Ng W.-L."/>
            <person name="Kazmierczak K.M."/>
            <person name="Andrzejewski T.M."/>
            <person name="Davidsen T.M."/>
            <person name="Wayne K.J."/>
            <person name="Tettelin H."/>
            <person name="Glass J.I."/>
            <person name="Rusch D."/>
            <person name="Podicherti R."/>
            <person name="Tsui H.-C.T."/>
            <person name="Winkler M.E."/>
        </authorList>
    </citation>
    <scope>NUCLEOTIDE SEQUENCE</scope>
</reference>
<keyword evidence="2" id="KW-0689">Ribosomal protein</keyword>
<protein>
    <recommendedName>
        <fullName evidence="6">50S ribosomal protein L4</fullName>
    </recommendedName>
</protein>
<evidence type="ECO:0000256" key="2">
    <source>
        <dbReference type="ARBA" id="ARBA00022980"/>
    </source>
</evidence>
<dbReference type="GO" id="GO:0003735">
    <property type="term" value="F:structural constituent of ribosome"/>
    <property type="evidence" value="ECO:0007669"/>
    <property type="project" value="InterPro"/>
</dbReference>
<name>A0A382XXB2_9ZZZZ</name>